<dbReference type="AlphaFoldDB" id="A0ABD1C9D2"/>
<evidence type="ECO:0000256" key="10">
    <source>
        <dbReference type="ARBA" id="ARBA00024004"/>
    </source>
</evidence>
<keyword evidence="15" id="KW-1185">Reference proteome</keyword>
<comment type="caution">
    <text evidence="14">The sequence shown here is derived from an EMBL/GenBank/DDBJ whole genome shotgun (WGS) entry which is preliminary data.</text>
</comment>
<evidence type="ECO:0000256" key="11">
    <source>
        <dbReference type="PROSITE-ProRule" id="PRU00455"/>
    </source>
</evidence>
<evidence type="ECO:0000256" key="2">
    <source>
        <dbReference type="ARBA" id="ARBA00004906"/>
    </source>
</evidence>
<organism evidence="14 15">
    <name type="scientific">Cardamine amara subsp. amara</name>
    <dbReference type="NCBI Taxonomy" id="228776"/>
    <lineage>
        <taxon>Eukaryota</taxon>
        <taxon>Viridiplantae</taxon>
        <taxon>Streptophyta</taxon>
        <taxon>Embryophyta</taxon>
        <taxon>Tracheophyta</taxon>
        <taxon>Spermatophyta</taxon>
        <taxon>Magnoliopsida</taxon>
        <taxon>eudicotyledons</taxon>
        <taxon>Gunneridae</taxon>
        <taxon>Pentapetalae</taxon>
        <taxon>rosids</taxon>
        <taxon>malvids</taxon>
        <taxon>Brassicales</taxon>
        <taxon>Brassicaceae</taxon>
        <taxon>Cardamineae</taxon>
        <taxon>Cardamine</taxon>
    </lineage>
</organism>
<evidence type="ECO:0000313" key="15">
    <source>
        <dbReference type="Proteomes" id="UP001558713"/>
    </source>
</evidence>
<sequence>MMIIGVHLLIFASLLLIFHLLGFVSIEKDKLLDWLRNWRLARQQPTEDSSHVSVMILDSDVLDCPTCCKPLKSPIFQCTNGHIACSSCCVKVKNKCPSCKLPIGLGKNRCRAMEKVIEATRVSCPNKKYGCKENVSYENVSSHGKECVCSCPVQDCNFAASSDDIYNHLHVQHKDEMNQMIQFIDSIPLIITGKRN</sequence>
<accession>A0ABD1C9D2</accession>
<evidence type="ECO:0000256" key="12">
    <source>
        <dbReference type="SAM" id="Phobius"/>
    </source>
</evidence>
<evidence type="ECO:0000256" key="5">
    <source>
        <dbReference type="ARBA" id="ARBA00022679"/>
    </source>
</evidence>
<name>A0ABD1C9D2_CARAN</name>
<keyword evidence="5" id="KW-0808">Transferase</keyword>
<keyword evidence="12" id="KW-0472">Membrane</keyword>
<gene>
    <name evidence="14" type="ORF">V5N11_009157</name>
</gene>
<comment type="catalytic activity">
    <reaction evidence="1">
        <text>S-ubiquitinyl-[E2 ubiquitin-conjugating enzyme]-L-cysteine + [acceptor protein]-L-lysine = [E2 ubiquitin-conjugating enzyme]-L-cysteine + N(6)-ubiquitinyl-[acceptor protein]-L-lysine.</text>
        <dbReference type="EC" id="2.3.2.27"/>
    </reaction>
</comment>
<feature type="transmembrane region" description="Helical" evidence="12">
    <location>
        <begin position="6"/>
        <end position="26"/>
    </location>
</feature>
<dbReference type="CDD" id="cd16571">
    <property type="entry name" value="RING-HC_SIAHs"/>
    <property type="match status" value="1"/>
</dbReference>
<dbReference type="PROSITE" id="PS51081">
    <property type="entry name" value="ZF_SIAH"/>
    <property type="match status" value="1"/>
</dbReference>
<dbReference type="GO" id="GO:0061630">
    <property type="term" value="F:ubiquitin protein ligase activity"/>
    <property type="evidence" value="ECO:0007669"/>
    <property type="project" value="UniProtKB-EC"/>
</dbReference>
<keyword evidence="12" id="KW-0812">Transmembrane</keyword>
<evidence type="ECO:0000313" key="14">
    <source>
        <dbReference type="EMBL" id="KAL1226056.1"/>
    </source>
</evidence>
<dbReference type="InterPro" id="IPR049548">
    <property type="entry name" value="Sina-like_RING"/>
</dbReference>
<comment type="similarity">
    <text evidence="3">Belongs to the SINA (Seven in absentia) family.</text>
</comment>
<evidence type="ECO:0000256" key="8">
    <source>
        <dbReference type="ARBA" id="ARBA00022786"/>
    </source>
</evidence>
<dbReference type="SUPFAM" id="SSF49599">
    <property type="entry name" value="TRAF domain-like"/>
    <property type="match status" value="1"/>
</dbReference>
<comment type="pathway">
    <text evidence="2">Protein modification; protein ubiquitination.</text>
</comment>
<proteinExistence type="inferred from homology"/>
<evidence type="ECO:0000256" key="6">
    <source>
        <dbReference type="ARBA" id="ARBA00022723"/>
    </source>
</evidence>
<evidence type="ECO:0000256" key="9">
    <source>
        <dbReference type="ARBA" id="ARBA00022833"/>
    </source>
</evidence>
<keyword evidence="9" id="KW-0862">Zinc</keyword>
<keyword evidence="7 11" id="KW-0863">Zinc-finger</keyword>
<keyword evidence="6" id="KW-0479">Metal-binding</keyword>
<feature type="domain" description="SIAH-type" evidence="13">
    <location>
        <begin position="119"/>
        <end position="174"/>
    </location>
</feature>
<dbReference type="EC" id="2.3.2.27" evidence="4"/>
<dbReference type="Pfam" id="PF21362">
    <property type="entry name" value="Sina_RING"/>
    <property type="match status" value="1"/>
</dbReference>
<keyword evidence="12" id="KW-1133">Transmembrane helix</keyword>
<dbReference type="InterPro" id="IPR013010">
    <property type="entry name" value="Znf_SIAH"/>
</dbReference>
<evidence type="ECO:0000256" key="3">
    <source>
        <dbReference type="ARBA" id="ARBA00009119"/>
    </source>
</evidence>
<evidence type="ECO:0000256" key="4">
    <source>
        <dbReference type="ARBA" id="ARBA00012483"/>
    </source>
</evidence>
<evidence type="ECO:0000256" key="7">
    <source>
        <dbReference type="ARBA" id="ARBA00022771"/>
    </source>
</evidence>
<keyword evidence="8" id="KW-0833">Ubl conjugation pathway</keyword>
<dbReference type="GO" id="GO:0008270">
    <property type="term" value="F:zinc ion binding"/>
    <property type="evidence" value="ECO:0007669"/>
    <property type="project" value="UniProtKB-KW"/>
</dbReference>
<dbReference type="PANTHER" id="PTHR46632">
    <property type="entry name" value="E3 UBIQUITIN-PROTEIN LIGASE SINA-LIKE 4"/>
    <property type="match status" value="1"/>
</dbReference>
<dbReference type="PANTHER" id="PTHR46632:SF16">
    <property type="entry name" value="E3 UBIQUITIN-PROTEIN LIGASE SINA-LIKE 10"/>
    <property type="match status" value="1"/>
</dbReference>
<dbReference type="InterPro" id="IPR044286">
    <property type="entry name" value="SINL_plant"/>
</dbReference>
<dbReference type="InterPro" id="IPR013083">
    <property type="entry name" value="Znf_RING/FYVE/PHD"/>
</dbReference>
<dbReference type="Gene3D" id="3.30.40.10">
    <property type="entry name" value="Zinc/RING finger domain, C3HC4 (zinc finger)"/>
    <property type="match status" value="1"/>
</dbReference>
<evidence type="ECO:0000259" key="13">
    <source>
        <dbReference type="PROSITE" id="PS51081"/>
    </source>
</evidence>
<comment type="function">
    <text evidence="10">E3 ubiquitin-protein ligase that mediates ubiquitination and subsequent proteasomal degradation of target proteins. E3 ubiquitin ligases accept ubiquitin from an E2 ubiquitin-conjugating enzyme in the form of a thioester and then directly transfers the ubiquitin to targeted substrates. It probably triggers the ubiquitin-mediated degradation of different substrates.</text>
</comment>
<reference evidence="14 15" key="1">
    <citation type="submission" date="2024-04" db="EMBL/GenBank/DDBJ databases">
        <title>Genome assembly C_amara_ONT_v2.</title>
        <authorList>
            <person name="Yant L."/>
            <person name="Moore C."/>
            <person name="Slenker M."/>
        </authorList>
    </citation>
    <scope>NUCLEOTIDE SEQUENCE [LARGE SCALE GENOMIC DNA]</scope>
    <source>
        <tissue evidence="14">Leaf</tissue>
    </source>
</reference>
<dbReference type="EMBL" id="JBANAX010000013">
    <property type="protein sequence ID" value="KAL1226056.1"/>
    <property type="molecule type" value="Genomic_DNA"/>
</dbReference>
<protein>
    <recommendedName>
        <fullName evidence="4">RING-type E3 ubiquitin transferase</fullName>
        <ecNumber evidence="4">2.3.2.27</ecNumber>
    </recommendedName>
</protein>
<evidence type="ECO:0000256" key="1">
    <source>
        <dbReference type="ARBA" id="ARBA00000900"/>
    </source>
</evidence>
<dbReference type="Proteomes" id="UP001558713">
    <property type="component" value="Unassembled WGS sequence"/>
</dbReference>